<feature type="transmembrane region" description="Helical" evidence="7">
    <location>
        <begin position="246"/>
        <end position="267"/>
    </location>
</feature>
<feature type="transmembrane region" description="Helical" evidence="7">
    <location>
        <begin position="187"/>
        <end position="205"/>
    </location>
</feature>
<organism evidence="11 12">
    <name type="scientific">Vibrio sinaloensis DSM 21326</name>
    <dbReference type="NCBI Taxonomy" id="945550"/>
    <lineage>
        <taxon>Bacteria</taxon>
        <taxon>Pseudomonadati</taxon>
        <taxon>Pseudomonadota</taxon>
        <taxon>Gammaproteobacteria</taxon>
        <taxon>Vibrionales</taxon>
        <taxon>Vibrionaceae</taxon>
        <taxon>Vibrio</taxon>
        <taxon>Vibrio oreintalis group</taxon>
    </lineage>
</organism>
<protein>
    <recommendedName>
        <fullName evidence="13">Nucleoside permease</fullName>
    </recommendedName>
</protein>
<gene>
    <name evidence="11" type="ORF">VISI1226_17550</name>
</gene>
<dbReference type="PANTHER" id="PTHR10590:SF4">
    <property type="entry name" value="SOLUTE CARRIER FAMILY 28 MEMBER 3"/>
    <property type="match status" value="1"/>
</dbReference>
<keyword evidence="6 7" id="KW-0472">Membrane</keyword>
<accession>E8M8G6</accession>
<name>E8M8G6_PHOS4</name>
<evidence type="ECO:0000256" key="3">
    <source>
        <dbReference type="ARBA" id="ARBA00022475"/>
    </source>
</evidence>
<evidence type="ECO:0000256" key="6">
    <source>
        <dbReference type="ARBA" id="ARBA00023136"/>
    </source>
</evidence>
<dbReference type="Proteomes" id="UP000006228">
    <property type="component" value="Unassembled WGS sequence"/>
</dbReference>
<proteinExistence type="inferred from homology"/>
<dbReference type="Pfam" id="PF07670">
    <property type="entry name" value="Gate"/>
    <property type="match status" value="1"/>
</dbReference>
<feature type="transmembrane region" description="Helical" evidence="7">
    <location>
        <begin position="338"/>
        <end position="364"/>
    </location>
</feature>
<sequence>MNSILGIVAILALAWLLSTNRKNINLKTVSLAFALQISFALLVLYVPAGKEALNSVTGAVSNLINYGQEGIAFLFGGLATGGFTFAINVLGIIIFFSALISGLYHIGLMPKVINVIGGGLQKLLGIGRAESLSATANIFVGMIEAPLVVKPYLKHMTDSQFFAVMVGGLASVAGGTLVGYASLGVDLNFLIAAAFMSAPAGLLMAKIMVPETEAIDTTTELDNVEMPRATNVVEAMADGAMSGLRIAVAVGATLLAFISVIAMLNGMLGWLGSLMGMELSFELILGYLFAPVAWLLGIPWSEAITAGSLIGNKIVVNEFVAFIQLMDVKAQLSTHSQAIVTFALCGFANISTMAMLIGGLGSVVPEKRPFISKYGFRAIAAGVMANLMSASIAGVILSL</sequence>
<evidence type="ECO:0000256" key="1">
    <source>
        <dbReference type="ARBA" id="ARBA00004651"/>
    </source>
</evidence>
<feature type="transmembrane region" description="Helical" evidence="7">
    <location>
        <begin position="376"/>
        <end position="397"/>
    </location>
</feature>
<dbReference type="InterPro" id="IPR002668">
    <property type="entry name" value="CNT_N_dom"/>
</dbReference>
<dbReference type="InterPro" id="IPR011642">
    <property type="entry name" value="Gate_dom"/>
</dbReference>
<evidence type="ECO:0000256" key="2">
    <source>
        <dbReference type="ARBA" id="ARBA00009033"/>
    </source>
</evidence>
<dbReference type="InterPro" id="IPR011657">
    <property type="entry name" value="CNT_C_dom"/>
</dbReference>
<feature type="transmembrane region" description="Helical" evidence="7">
    <location>
        <begin position="161"/>
        <end position="181"/>
    </location>
</feature>
<dbReference type="InterPro" id="IPR008276">
    <property type="entry name" value="C_nuclsd_transpt"/>
</dbReference>
<evidence type="ECO:0000259" key="8">
    <source>
        <dbReference type="Pfam" id="PF01773"/>
    </source>
</evidence>
<keyword evidence="5 7" id="KW-1133">Transmembrane helix</keyword>
<dbReference type="OrthoDB" id="9766455at2"/>
<dbReference type="GO" id="GO:0005337">
    <property type="term" value="F:nucleoside transmembrane transporter activity"/>
    <property type="evidence" value="ECO:0007669"/>
    <property type="project" value="InterPro"/>
</dbReference>
<dbReference type="Pfam" id="PF01773">
    <property type="entry name" value="Nucleos_tra2_N"/>
    <property type="match status" value="1"/>
</dbReference>
<dbReference type="EMBL" id="AEVT01000074">
    <property type="protein sequence ID" value="EGA69693.1"/>
    <property type="molecule type" value="Genomic_DNA"/>
</dbReference>
<evidence type="ECO:0000313" key="12">
    <source>
        <dbReference type="Proteomes" id="UP000006228"/>
    </source>
</evidence>
<evidence type="ECO:0000256" key="7">
    <source>
        <dbReference type="SAM" id="Phobius"/>
    </source>
</evidence>
<feature type="transmembrane region" description="Helical" evidence="7">
    <location>
        <begin position="70"/>
        <end position="100"/>
    </location>
</feature>
<dbReference type="GO" id="GO:0015293">
    <property type="term" value="F:symporter activity"/>
    <property type="evidence" value="ECO:0007669"/>
    <property type="project" value="TreeGrafter"/>
</dbReference>
<dbReference type="GeneID" id="95569874"/>
<evidence type="ECO:0000259" key="10">
    <source>
        <dbReference type="Pfam" id="PF07670"/>
    </source>
</evidence>
<feature type="domain" description="Concentrative nucleoside transporter C-terminal" evidence="9">
    <location>
        <begin position="190"/>
        <end position="394"/>
    </location>
</feature>
<evidence type="ECO:0000313" key="11">
    <source>
        <dbReference type="EMBL" id="EGA69693.1"/>
    </source>
</evidence>
<dbReference type="PANTHER" id="PTHR10590">
    <property type="entry name" value="SODIUM/NUCLEOSIDE COTRANSPORTER"/>
    <property type="match status" value="1"/>
</dbReference>
<evidence type="ECO:0008006" key="13">
    <source>
        <dbReference type="Google" id="ProtNLM"/>
    </source>
</evidence>
<evidence type="ECO:0000256" key="4">
    <source>
        <dbReference type="ARBA" id="ARBA00022692"/>
    </source>
</evidence>
<dbReference type="RefSeq" id="WP_008078011.1">
    <property type="nucleotide sequence ID" value="NZ_AEVT01000074.1"/>
</dbReference>
<dbReference type="eggNOG" id="COG1972">
    <property type="taxonomic scope" value="Bacteria"/>
</dbReference>
<dbReference type="Pfam" id="PF07662">
    <property type="entry name" value="Nucleos_tra2_C"/>
    <property type="match status" value="1"/>
</dbReference>
<feature type="transmembrane region" description="Helical" evidence="7">
    <location>
        <begin position="31"/>
        <end position="49"/>
    </location>
</feature>
<feature type="domain" description="Nucleoside transporter/FeoB GTPase Gate" evidence="10">
    <location>
        <begin position="87"/>
        <end position="183"/>
    </location>
</feature>
<feature type="domain" description="Concentrative nucleoside transporter N-terminal" evidence="8">
    <location>
        <begin position="5"/>
        <end position="78"/>
    </location>
</feature>
<keyword evidence="4 7" id="KW-0812">Transmembrane</keyword>
<feature type="transmembrane region" description="Helical" evidence="7">
    <location>
        <begin position="279"/>
        <end position="297"/>
    </location>
</feature>
<comment type="subcellular location">
    <subcellularLocation>
        <location evidence="1">Cell membrane</location>
        <topology evidence="1">Multi-pass membrane protein</topology>
    </subcellularLocation>
</comment>
<reference evidence="11 12" key="1">
    <citation type="journal article" date="2012" name="Int. J. Syst. Evol. Microbiol.">
        <title>Vibrio caribbeanicus sp. nov., isolated from the marine sponge Scleritoderma cyanea.</title>
        <authorList>
            <person name="Hoffmann M."/>
            <person name="Monday S.R."/>
            <person name="Allard M.W."/>
            <person name="Strain E.A."/>
            <person name="Whittaker P."/>
            <person name="Naum M."/>
            <person name="McCarthy P.J."/>
            <person name="Lopez J.V."/>
            <person name="Fischer M."/>
            <person name="Brown E.W."/>
        </authorList>
    </citation>
    <scope>NUCLEOTIDE SEQUENCE [LARGE SCALE GENOMIC DNA]</scope>
    <source>
        <strain evidence="12">DSMZ 21326</strain>
    </source>
</reference>
<dbReference type="AlphaFoldDB" id="E8M8G6"/>
<keyword evidence="3" id="KW-1003">Cell membrane</keyword>
<comment type="similarity">
    <text evidence="2">Belongs to the concentrative nucleoside transporter (CNT) (TC 2.A.41) family.</text>
</comment>
<evidence type="ECO:0000256" key="5">
    <source>
        <dbReference type="ARBA" id="ARBA00022989"/>
    </source>
</evidence>
<dbReference type="GO" id="GO:0005886">
    <property type="term" value="C:plasma membrane"/>
    <property type="evidence" value="ECO:0007669"/>
    <property type="project" value="UniProtKB-SubCell"/>
</dbReference>
<comment type="caution">
    <text evidence="11">The sequence shown here is derived from an EMBL/GenBank/DDBJ whole genome shotgun (WGS) entry which is preliminary data.</text>
</comment>
<evidence type="ECO:0000259" key="9">
    <source>
        <dbReference type="Pfam" id="PF07662"/>
    </source>
</evidence>